<gene>
    <name evidence="1" type="ORF">GNE07_18325</name>
</gene>
<name>A0AAW9WJ50_9FIRM</name>
<proteinExistence type="predicted"/>
<dbReference type="EMBL" id="WNME01000012">
    <property type="protein sequence ID" value="MUB64987.1"/>
    <property type="molecule type" value="Genomic_DNA"/>
</dbReference>
<organism evidence="1 2">
    <name type="scientific">Hungatella hathewayi</name>
    <dbReference type="NCBI Taxonomy" id="154046"/>
    <lineage>
        <taxon>Bacteria</taxon>
        <taxon>Bacillati</taxon>
        <taxon>Bacillota</taxon>
        <taxon>Clostridia</taxon>
        <taxon>Lachnospirales</taxon>
        <taxon>Lachnospiraceae</taxon>
        <taxon>Hungatella</taxon>
    </lineage>
</organism>
<dbReference type="AlphaFoldDB" id="A0AAW9WJ50"/>
<protein>
    <submittedName>
        <fullName evidence="1">Uncharacterized protein</fullName>
    </submittedName>
</protein>
<dbReference type="Proteomes" id="UP000434223">
    <property type="component" value="Unassembled WGS sequence"/>
</dbReference>
<comment type="caution">
    <text evidence="1">The sequence shown here is derived from an EMBL/GenBank/DDBJ whole genome shotgun (WGS) entry which is preliminary data.</text>
</comment>
<sequence length="194" mass="22438">MIWKMNMNKRGTELAKRYPKQNDSLNTVLRKIYLKMDRQYGVCLAQEVKDCKGRSDKKPSTLEAISQSEKLRNLFESILFNFEEECRLREEKAQAAEAAKLALTRQEIIQPLIEARADRSTNGCSTYAAVWREMRKNGADFEAAEARYREKTRSKRSIKSKELVDNDIDLKKKFAETVAEMLHEAGKADHERAS</sequence>
<dbReference type="RefSeq" id="WP_055651871.1">
    <property type="nucleotide sequence ID" value="NZ_CALDDA010000018.1"/>
</dbReference>
<evidence type="ECO:0000313" key="1">
    <source>
        <dbReference type="EMBL" id="MUB64987.1"/>
    </source>
</evidence>
<evidence type="ECO:0000313" key="2">
    <source>
        <dbReference type="Proteomes" id="UP000434223"/>
    </source>
</evidence>
<accession>A0AAW9WJ50</accession>
<reference evidence="1 2" key="1">
    <citation type="submission" date="2019-09" db="EMBL/GenBank/DDBJ databases">
        <title>Draft genome sequencing of Hungatella hathewayi 123Y-2.</title>
        <authorList>
            <person name="Lv Q."/>
            <person name="Li S."/>
        </authorList>
    </citation>
    <scope>NUCLEOTIDE SEQUENCE [LARGE SCALE GENOMIC DNA]</scope>
    <source>
        <strain evidence="1 2">123Y-2</strain>
    </source>
</reference>